<feature type="compositionally biased region" description="Polar residues" evidence="2">
    <location>
        <begin position="2420"/>
        <end position="2435"/>
    </location>
</feature>
<proteinExistence type="predicted"/>
<feature type="region of interest" description="Disordered" evidence="2">
    <location>
        <begin position="798"/>
        <end position="840"/>
    </location>
</feature>
<feature type="compositionally biased region" description="Acidic residues" evidence="2">
    <location>
        <begin position="815"/>
        <end position="833"/>
    </location>
</feature>
<feature type="coiled-coil region" evidence="1">
    <location>
        <begin position="209"/>
        <end position="236"/>
    </location>
</feature>
<evidence type="ECO:0000259" key="7">
    <source>
        <dbReference type="Pfam" id="PF18562"/>
    </source>
</evidence>
<accession>W7FII5</accession>
<evidence type="ECO:0000256" key="1">
    <source>
        <dbReference type="SAM" id="Coils"/>
    </source>
</evidence>
<evidence type="ECO:0000259" key="6">
    <source>
        <dbReference type="Pfam" id="PF15447"/>
    </source>
</evidence>
<dbReference type="Proteomes" id="UP000030688">
    <property type="component" value="Unassembled WGS sequence"/>
</dbReference>
<feature type="compositionally biased region" description="Gly residues" evidence="2">
    <location>
        <begin position="299"/>
        <end position="311"/>
    </location>
</feature>
<feature type="domain" description="Plasmodium falciparum erythrocyte membrane protein 1 acidic terminal segment" evidence="5">
    <location>
        <begin position="2086"/>
        <end position="2537"/>
    </location>
</feature>
<dbReference type="VEuPathDB" id="PlasmoDB:Pf7G8_040025600"/>
<feature type="domain" description="Duffy-antigen binding" evidence="4">
    <location>
        <begin position="1346"/>
        <end position="1519"/>
    </location>
</feature>
<evidence type="ECO:0000313" key="9">
    <source>
        <dbReference type="EMBL" id="EUR78718.1"/>
    </source>
</evidence>
<dbReference type="Pfam" id="PF18562">
    <property type="entry name" value="CIDR1_gamma"/>
    <property type="match status" value="1"/>
</dbReference>
<dbReference type="Pfam" id="PF22672">
    <property type="entry name" value="DBL_C"/>
    <property type="match status" value="2"/>
</dbReference>
<feature type="region of interest" description="Disordered" evidence="2">
    <location>
        <begin position="1"/>
        <end position="21"/>
    </location>
</feature>
<dbReference type="Pfam" id="PF05424">
    <property type="entry name" value="Duffy_binding"/>
    <property type="match status" value="3"/>
</dbReference>
<protein>
    <recommendedName>
        <fullName evidence="11">Erythrocyte membrane protein 1</fullName>
    </recommendedName>
</protein>
<dbReference type="InterPro" id="IPR029211">
    <property type="entry name" value="PfEMP1_ATS"/>
</dbReference>
<evidence type="ECO:0000259" key="4">
    <source>
        <dbReference type="Pfam" id="PF05424"/>
    </source>
</evidence>
<feature type="region of interest" description="Disordered" evidence="2">
    <location>
        <begin position="283"/>
        <end position="311"/>
    </location>
</feature>
<dbReference type="InterPro" id="IPR054595">
    <property type="entry name" value="DBL_C"/>
</dbReference>
<dbReference type="InterPro" id="IPR044932">
    <property type="entry name" value="PfEMP1_ATS_sf"/>
</dbReference>
<dbReference type="EMBL" id="KE123588">
    <property type="protein sequence ID" value="EUR78718.1"/>
    <property type="molecule type" value="Genomic_DNA"/>
</dbReference>
<feature type="domain" description="Duffy-binding-like" evidence="8">
    <location>
        <begin position="333"/>
        <end position="491"/>
    </location>
</feature>
<feature type="region of interest" description="Disordered" evidence="2">
    <location>
        <begin position="918"/>
        <end position="954"/>
    </location>
</feature>
<feature type="region of interest" description="Disordered" evidence="2">
    <location>
        <begin position="1944"/>
        <end position="2073"/>
    </location>
</feature>
<feature type="domain" description="Duffy-binding-like" evidence="3">
    <location>
        <begin position="1805"/>
        <end position="1950"/>
    </location>
</feature>
<dbReference type="GO" id="GO:0046789">
    <property type="term" value="F:host cell surface receptor binding"/>
    <property type="evidence" value="ECO:0007669"/>
    <property type="project" value="InterPro"/>
</dbReference>
<dbReference type="InterPro" id="IPR029210">
    <property type="entry name" value="PfEMP1_NTS"/>
</dbReference>
<dbReference type="SUPFAM" id="SSF140924">
    <property type="entry name" value="Duffy binding domain-like"/>
    <property type="match status" value="5"/>
</dbReference>
<feature type="domain" description="Duffy-antigen binding" evidence="4">
    <location>
        <begin position="955"/>
        <end position="1120"/>
    </location>
</feature>
<feature type="domain" description="Duffy-binding-like" evidence="8">
    <location>
        <begin position="1550"/>
        <end position="1696"/>
    </location>
</feature>
<dbReference type="PANTHER" id="PTHR42264">
    <property type="entry name" value="EPHRIN_REC_LIKE DOMAIN-CONTAINING PROTEIN"/>
    <property type="match status" value="1"/>
</dbReference>
<organism evidence="9 10">
    <name type="scientific">Plasmodium falciparum (isolate 7G8)</name>
    <dbReference type="NCBI Taxonomy" id="57266"/>
    <lineage>
        <taxon>Eukaryota</taxon>
        <taxon>Sar</taxon>
        <taxon>Alveolata</taxon>
        <taxon>Apicomplexa</taxon>
        <taxon>Aconoidasida</taxon>
        <taxon>Haemosporida</taxon>
        <taxon>Plasmodiidae</taxon>
        <taxon>Plasmodium</taxon>
        <taxon>Plasmodium (Laverania)</taxon>
    </lineage>
</organism>
<evidence type="ECO:0000256" key="2">
    <source>
        <dbReference type="SAM" id="MobiDB-lite"/>
    </source>
</evidence>
<dbReference type="FunFam" id="1.10.1900.40:FF:000007">
    <property type="entry name" value="Erythrocyte membrane protein 1"/>
    <property type="match status" value="1"/>
</dbReference>
<evidence type="ECO:0000259" key="3">
    <source>
        <dbReference type="Pfam" id="PF03011"/>
    </source>
</evidence>
<dbReference type="Gene3D" id="1.20.58.830">
    <property type="match status" value="4"/>
</dbReference>
<dbReference type="Pfam" id="PF15445">
    <property type="entry name" value="ATS"/>
    <property type="match status" value="1"/>
</dbReference>
<feature type="compositionally biased region" description="Acidic residues" evidence="2">
    <location>
        <begin position="2007"/>
        <end position="2024"/>
    </location>
</feature>
<feature type="domain" description="Duffy-antigen binding" evidence="4">
    <location>
        <begin position="124"/>
        <end position="329"/>
    </location>
</feature>
<dbReference type="FunFam" id="1.20.58.830:FF:000003">
    <property type="entry name" value="Erythrocyte membrane protein 1, PfEMP1"/>
    <property type="match status" value="1"/>
</dbReference>
<feature type="compositionally biased region" description="Polar residues" evidence="2">
    <location>
        <begin position="1965"/>
        <end position="1975"/>
    </location>
</feature>
<dbReference type="Gene3D" id="1.10.1900.40">
    <property type="entry name" value="Acidic terminal segments, variant surface antigen of PfEMP1"/>
    <property type="match status" value="2"/>
</dbReference>
<sequence>MVPPGGRQGGSGEDGIDDKDAKHLLDSIGEKVYKEKVKKDDAKTYKEALKGNLASATNRSVETLGTIKTCYLVKEYYDGVNGGGAARGERYPCKELNGKMGENRFSDTLGGQCTNEKMRSGGIGACAPYRRLHLCHHNLETINNTTSKTSTDTLLAEVCMAAKYEGESLTRFNPKYQEIYSGSTICTVLARSFADIGDIVRGKDLYLGNDKEKDQRKKLEKNLKEIFKNIKKENKSTLESLTDKEIREYWWDANRHTVWEAITCHAGQGAQYFRHTCGSGKTGTQAKKQCRCDDKPSGGKPGSNAGKGSGDGDVNIVPTYFDYVPQFLRWFEEWAEDFCRLRKHKLENAITNCRTPNGKDKYCDLNRHDCEQTIRGDHDFFEDDECHKCSVACAGFVKWIDNQKEEFLKQRNKYENEILGKSRKKRNATTNKYEGYEKKFYGILKTDYVDVDKFLENFGKEKICQKQPYNDESIISINFKKNEKDDIFSHTTYCQACPWCGVKKQNGKGKWKAKDYGDCKPGNDYTNYKETKIPILTGYKGQLDILKKYNKFCKNNGEKGAPGATPATDASGDNSDNATTGYCGGTNIDSSLCEKWTCYYYKKIGKDGGKKDINFCVQQKQDTDKKKEMSMHYNAFFWKWVYHMLHDSLDWRKQLGSCINNNTNDNTCRNNKKCNSKCECFAKWVKQKQQEWEDIKKHFLKQDDIGQQTGCNPIVTLEFLFMNDELLKNIKDTHADAKEDEIKNIEKMLKEKVFDGGVVGGGGVGGSDKCTKGANGKHNTKIDEFLQEELNEAKKCVTNNPDKCEDTPGGRFLDPDSDEDFSEDEEPPPEEVENPCANPSGIKHPVLATKVAHQMQQKAHQKMIENSVKNSEIGKGHGKGGGKNVKSSLVGNIKNATFRNGRNPSQLKEDVCDITDQHTNDSRGNNGGPCKNKGKGLDIGTKWNDRTSQSSTPNVYVRPRREHICTSNLEKIDDNFVTQNTKDHVNDTFLVDVLLAAKEEADYIKNNYKDTNDKEGICRAIRYSFADIGDIIRGRDMWDLDDGSTEMEGHLKKIFNTIRQKLPTEIQGKYKKDEDPYKQLREDWWEANRKQIWDAMTCPTKNGITCDGSPYEDYIPQRLRWMTEWAEWYCKVQKKEYGELVKGCKECKDKRDKECTKETQECALCKAACDNYTKVVREWEEQWINMLVQYLMLDYGAKTTSRHGTAAYSGDVGEKDKPVVAFLQELQKQNSGKTTYDTAAGYIHQELPNVGCNTQTRFCEEKQPGYAFKEPPDGYGEACKCKDNIPKPAQKKEEKKVDDTCKIAEDILKSETEKKFADACALKYGKISYHGWDCMTSAFKKGQDEGACMPPRRRKLYLKYLKEFKQKSSQTDLRTAFIQCAAIETFFAWYKYKEEQKTQTPQKGLLGVLSGAKELSSDNPQEELKRGIIPEEFKRQMFYTYADYRDIFFGKDIGSDMSEVNQKITSVFSNSSQNTDRQRKEFWDKNGPAIWEGMICALSHASGNKENVQKTLIKEYDYKNVKFDSKNGPSNGISLSDFATVPYFIRWFEEWSEEFCRKRKIKIQKIKNECRSDKPGRTYCSGDGEDCENILKQNFNNVSDFYCPSCKNQCTHYNKWMNTKKNEFNKQTENYKKEIDNVENNNYDNYDENFVQTLSKNYKPINIFLKNLKNGPYCNNNNVDGIIDFNNPDDTFSSSKYCVSCPVFGVKCIGNNCIEVTKDKYSKFKGIVSENIKNKGPNNIGILITDNSIKDIPKELENFCKDTGIFEGIRKDEWTCDYVYDLDVCNLSNKNNKKHNNKPISIRILFKRWLEYFLKDYSKLKKKLNSCTNNAEQSICINECQNRCVCAEKWINQKMEEWKIVRERFINQYNVGKLEEIYQVNSVLSQSVYPSDIQNALDESDTLEQLKESGGCPISARSDKIQCEKKDVITILLNKLQENIKSCKDKHDKKTHSNCSEKLPPDAEPQSTSETPTNETYDEYEVEDPFSASPSISSRPDFCPEIPQPEPEPEPLPEEDTAQEEEEEKLPAAPDNSEQEETSKEVVPEKKVPTPPPKKTETTPKQRKKQKRQLPTHTSILPEMLSISSFPLTVGVAFAALSYFLLKKKSKSTIDLLRVIDIPKGEYGIPTSKSKNRYIPYASDRYKGKTYIYMEGDESDDYTYIGDISSSDITSSESEYEDIDINNIYPYKSPKYKTLIDVVLEPSKRDTFNTQSDIPSDTTTNKFTDNEWNQLKQDFISNILQSTQMDLPNENIIDDFMDKGIQPNNPVLDVNMPEKPFITSIHDRDLDNGEEVTYNINFDVSKNINEITNTTDDSKYVSNNIYSGIDLINDSLNSDQHVDIYDELLKRKENEIFGTNHTKHTTTNSIAKQTHTDPILNQLDLFHKWLDRHRNMCEQWNKNKKEELLDKLKEEWNKKNNNNSDLTHTSSNIPSGENSIKNVLNTDVSIQIDMDDPKPINEFTNMDNIIDNLEKNSEPYYDIDEDDIIYFDIDDERTPMYHNNMDNNKSNVPTKVQIEMNVINKQELFQEEFPISDIWNI</sequence>
<dbReference type="InterPro" id="IPR004258">
    <property type="entry name" value="DBL"/>
</dbReference>
<dbReference type="FunFam" id="1.10.1900.40:FF:000001">
    <property type="entry name" value="Erythrocyte membrane protein 1"/>
    <property type="match status" value="1"/>
</dbReference>
<feature type="compositionally biased region" description="Basic residues" evidence="2">
    <location>
        <begin position="2061"/>
        <end position="2070"/>
    </location>
</feature>
<dbReference type="Gene3D" id="1.20.58.1930">
    <property type="match status" value="1"/>
</dbReference>
<dbReference type="Gene3D" id="1.20.1310.20">
    <property type="entry name" value="Duffy-antigen binding domain"/>
    <property type="match status" value="3"/>
</dbReference>
<feature type="compositionally biased region" description="Basic and acidic residues" evidence="2">
    <location>
        <begin position="2037"/>
        <end position="2060"/>
    </location>
</feature>
<feature type="domain" description="Duffy-binding-like" evidence="3">
    <location>
        <begin position="636"/>
        <end position="804"/>
    </location>
</feature>
<dbReference type="InterPro" id="IPR042202">
    <property type="entry name" value="Duffy-ag-bd_sf"/>
</dbReference>
<gene>
    <name evidence="9" type="ORF">PFBG_00812</name>
</gene>
<evidence type="ECO:0000259" key="5">
    <source>
        <dbReference type="Pfam" id="PF15445"/>
    </source>
</evidence>
<dbReference type="FunFam" id="1.20.58.1930:FF:000001">
    <property type="entry name" value="Erythrocyte membrane protein 1, PfEMP1"/>
    <property type="match status" value="1"/>
</dbReference>
<evidence type="ECO:0000313" key="10">
    <source>
        <dbReference type="Proteomes" id="UP000030688"/>
    </source>
</evidence>
<evidence type="ECO:0000259" key="8">
    <source>
        <dbReference type="Pfam" id="PF22672"/>
    </source>
</evidence>
<dbReference type="InterPro" id="IPR008602">
    <property type="entry name" value="Duffy-antigen-binding"/>
</dbReference>
<name>W7FII5_PLAF8</name>
<dbReference type="GO" id="GO:0016020">
    <property type="term" value="C:membrane"/>
    <property type="evidence" value="ECO:0007669"/>
    <property type="project" value="InterPro"/>
</dbReference>
<evidence type="ECO:0008006" key="11">
    <source>
        <dbReference type="Google" id="ProtNLM"/>
    </source>
</evidence>
<feature type="domain" description="Cysteine-rich interdomain region 1 gamma" evidence="7">
    <location>
        <begin position="1738"/>
        <end position="1789"/>
    </location>
</feature>
<feature type="compositionally biased region" description="Gly residues" evidence="2">
    <location>
        <begin position="1"/>
        <end position="13"/>
    </location>
</feature>
<feature type="region of interest" description="Disordered" evidence="2">
    <location>
        <begin position="2414"/>
        <end position="2435"/>
    </location>
</feature>
<reference evidence="9 10" key="2">
    <citation type="submission" date="2013-02" db="EMBL/GenBank/DDBJ databases">
        <title>The Genome Sequence of Plasmodium falciparum 7G8.</title>
        <authorList>
            <consortium name="The Broad Institute Genome Sequencing Platform"/>
            <consortium name="The Broad Institute Genome Sequencing Center for Infectious Disease"/>
            <person name="Neafsey D."/>
            <person name="Cheeseman I."/>
            <person name="Volkman S."/>
            <person name="Adams J."/>
            <person name="Walker B."/>
            <person name="Young S.K."/>
            <person name="Zeng Q."/>
            <person name="Gargeya S."/>
            <person name="Fitzgerald M."/>
            <person name="Haas B."/>
            <person name="Abouelleil A."/>
            <person name="Alvarado L."/>
            <person name="Arachchi H.M."/>
            <person name="Berlin A.M."/>
            <person name="Chapman S.B."/>
            <person name="Dewar J."/>
            <person name="Goldberg J."/>
            <person name="Griggs A."/>
            <person name="Gujja S."/>
            <person name="Hansen M."/>
            <person name="Howarth C."/>
            <person name="Imamovic A."/>
            <person name="Larimer J."/>
            <person name="McCowan C."/>
            <person name="Murphy C."/>
            <person name="Neiman D."/>
            <person name="Pearson M."/>
            <person name="Priest M."/>
            <person name="Roberts A."/>
            <person name="Saif S."/>
            <person name="Shea T."/>
            <person name="Sisk P."/>
            <person name="Sykes S."/>
            <person name="Wortman J."/>
            <person name="Nusbaum C."/>
            <person name="Birren B."/>
        </authorList>
    </citation>
    <scope>NUCLEOTIDE SEQUENCE [LARGE SCALE GENOMIC DNA]</scope>
    <source>
        <strain evidence="9 10">7G8</strain>
    </source>
</reference>
<dbReference type="Pfam" id="PF15447">
    <property type="entry name" value="NTS"/>
    <property type="match status" value="1"/>
</dbReference>
<reference evidence="10" key="1">
    <citation type="submission" date="2007-11" db="EMBL/GenBank/DDBJ databases">
        <authorList>
            <consortium name="The Broad Institute Genome Sequencing Platform"/>
            <person name="Volkman S.K."/>
            <person name="Daily J.P."/>
            <person name="Sarr O."/>
            <person name="Ndiaye D."/>
            <person name="Ndir O."/>
            <person name="Mboup S."/>
            <person name="Lukens A."/>
            <person name="Stange-Thomann N."/>
            <person name="Mauceli E."/>
            <person name="Gnerre S."/>
            <person name="Jaffe D."/>
            <person name="Zainoun J."/>
            <person name="Wiegand R.C."/>
            <person name="Birren B."/>
            <person name="Galagan J."/>
            <person name="Lander E."/>
            <person name="Wirth D.F."/>
        </authorList>
    </citation>
    <scope>NUCLEOTIDE SEQUENCE [LARGE SCALE GENOMIC DNA]</scope>
    <source>
        <strain evidence="10">7G8</strain>
    </source>
</reference>
<feature type="domain" description="Plasmodium falciparum erythrocyte membrane protein-1 N-terminal segment" evidence="6">
    <location>
        <begin position="20"/>
        <end position="57"/>
    </location>
</feature>
<dbReference type="Pfam" id="PF03011">
    <property type="entry name" value="PFEMP"/>
    <property type="match status" value="2"/>
</dbReference>
<keyword evidence="1" id="KW-0175">Coiled coil</keyword>
<dbReference type="InterPro" id="IPR041480">
    <property type="entry name" value="CIDR1_gamma"/>
</dbReference>